<dbReference type="Proteomes" id="UP000664357">
    <property type="component" value="Unassembled WGS sequence"/>
</dbReference>
<dbReference type="RefSeq" id="WP_207700823.1">
    <property type="nucleotide sequence ID" value="NZ_JAFREL020000001.1"/>
</dbReference>
<name>A0ABV0EJC7_9ENTE</name>
<accession>A0ABV0EJC7</accession>
<dbReference type="SMART" id="SM00860">
    <property type="entry name" value="SMI1_KNR4"/>
    <property type="match status" value="1"/>
</dbReference>
<feature type="domain" description="Knr4/Smi1-like" evidence="1">
    <location>
        <begin position="29"/>
        <end position="166"/>
    </location>
</feature>
<evidence type="ECO:0000313" key="3">
    <source>
        <dbReference type="Proteomes" id="UP000664357"/>
    </source>
</evidence>
<evidence type="ECO:0000259" key="1">
    <source>
        <dbReference type="SMART" id="SM00860"/>
    </source>
</evidence>
<dbReference type="Gene3D" id="3.40.1580.10">
    <property type="entry name" value="SMI1/KNR4-like"/>
    <property type="match status" value="1"/>
</dbReference>
<keyword evidence="3" id="KW-1185">Reference proteome</keyword>
<proteinExistence type="predicted"/>
<protein>
    <recommendedName>
        <fullName evidence="1">Knr4/Smi1-like domain-containing protein</fullName>
    </recommendedName>
</protein>
<dbReference type="Pfam" id="PF14568">
    <property type="entry name" value="SUKH_6"/>
    <property type="match status" value="1"/>
</dbReference>
<dbReference type="InterPro" id="IPR018958">
    <property type="entry name" value="Knr4/Smi1-like_dom"/>
</dbReference>
<sequence>MDTWANFDFQSFWEESTYAKEHYEGGDFTVSDRQIIEDQLGYKLPDSYVSFMKKHNGGIPTRTEFETKTPTSWSETGIAINGFLNIGLAGENALLGEFGSRFWIEEWGYPDIGIAICDCPSAGHDMVFLDYKKYGTQEQPAVVHIEQEFDYTITFLAKDFESFVFSLKEEEEY</sequence>
<dbReference type="SUPFAM" id="SSF160631">
    <property type="entry name" value="SMI1/KNR4-like"/>
    <property type="match status" value="1"/>
</dbReference>
<evidence type="ECO:0000313" key="2">
    <source>
        <dbReference type="EMBL" id="MEO1768719.1"/>
    </source>
</evidence>
<gene>
    <name evidence="2" type="ORF">JZO67_000658</name>
</gene>
<dbReference type="InterPro" id="IPR037883">
    <property type="entry name" value="Knr4/Smi1-like_sf"/>
</dbReference>
<organism evidence="2 3">
    <name type="scientific">Candidatus Enterococcus ferrettii</name>
    <dbReference type="NCBI Taxonomy" id="2815324"/>
    <lineage>
        <taxon>Bacteria</taxon>
        <taxon>Bacillati</taxon>
        <taxon>Bacillota</taxon>
        <taxon>Bacilli</taxon>
        <taxon>Lactobacillales</taxon>
        <taxon>Enterococcaceae</taxon>
        <taxon>Enterococcus</taxon>
    </lineage>
</organism>
<comment type="caution">
    <text evidence="2">The sequence shown here is derived from an EMBL/GenBank/DDBJ whole genome shotgun (WGS) entry which is preliminary data.</text>
</comment>
<reference evidence="2 3" key="1">
    <citation type="submission" date="2024-02" db="EMBL/GenBank/DDBJ databases">
        <title>The Genome Sequence of Enterococcus sp. DIV0159.</title>
        <authorList>
            <person name="Earl A."/>
            <person name="Manson A."/>
            <person name="Gilmore M."/>
            <person name="Sanders J."/>
            <person name="Shea T."/>
            <person name="Howe W."/>
            <person name="Livny J."/>
            <person name="Cuomo C."/>
            <person name="Neafsey D."/>
            <person name="Birren B."/>
        </authorList>
    </citation>
    <scope>NUCLEOTIDE SEQUENCE [LARGE SCALE GENOMIC DNA]</scope>
    <source>
        <strain evidence="2 3">665A</strain>
    </source>
</reference>
<dbReference type="EMBL" id="JAFREL020000001">
    <property type="protein sequence ID" value="MEO1768719.1"/>
    <property type="molecule type" value="Genomic_DNA"/>
</dbReference>